<dbReference type="EMBL" id="AHAT01015643">
    <property type="status" value="NOT_ANNOTATED_CDS"/>
    <property type="molecule type" value="Genomic_DNA"/>
</dbReference>
<keyword evidence="5" id="KW-1133">Transmembrane helix</keyword>
<dbReference type="GO" id="GO:0002224">
    <property type="term" value="P:toll-like receptor signaling pathway"/>
    <property type="evidence" value="ECO:0007669"/>
    <property type="project" value="InterPro"/>
</dbReference>
<proteinExistence type="inferred from homology"/>
<keyword evidence="3" id="KW-0677">Repeat</keyword>
<evidence type="ECO:0000313" key="7">
    <source>
        <dbReference type="Ensembl" id="ENSLOCP00000018121.1"/>
    </source>
</evidence>
<keyword evidence="4" id="KW-0395">Inflammatory response</keyword>
<feature type="transmembrane region" description="Helical" evidence="5">
    <location>
        <begin position="21"/>
        <end position="39"/>
    </location>
</feature>
<keyword evidence="8" id="KW-1185">Reference proteome</keyword>
<dbReference type="InterPro" id="IPR017241">
    <property type="entry name" value="Toll-like_receptor"/>
</dbReference>
<evidence type="ECO:0000256" key="3">
    <source>
        <dbReference type="ARBA" id="ARBA00022737"/>
    </source>
</evidence>
<evidence type="ECO:0000256" key="4">
    <source>
        <dbReference type="PIRNR" id="PIRNR037595"/>
    </source>
</evidence>
<dbReference type="Pfam" id="PF23211">
    <property type="entry name" value="LRR_LRWD1"/>
    <property type="match status" value="1"/>
</dbReference>
<protein>
    <submittedName>
        <fullName evidence="7">Leucine-rich repeat-containing protein 32-like</fullName>
    </submittedName>
</protein>
<dbReference type="Ensembl" id="ENSLOCT00000018153.1">
    <property type="protein sequence ID" value="ENSLOCP00000018121.1"/>
    <property type="gene ID" value="ENSLOCG00000014722.1"/>
</dbReference>
<dbReference type="SMART" id="SM00365">
    <property type="entry name" value="LRR_SD22"/>
    <property type="match status" value="8"/>
</dbReference>
<keyword evidence="1" id="KW-0433">Leucine-rich repeat</keyword>
<feature type="domain" description="Leucine-rich repeat and WD repeat-containing protein 1 LRR" evidence="6">
    <location>
        <begin position="527"/>
        <end position="617"/>
    </location>
</feature>
<keyword evidence="4" id="KW-0675">Receptor</keyword>
<evidence type="ECO:0000259" key="6">
    <source>
        <dbReference type="Pfam" id="PF23211"/>
    </source>
</evidence>
<dbReference type="SUPFAM" id="SSF52058">
    <property type="entry name" value="L domain-like"/>
    <property type="match status" value="2"/>
</dbReference>
<dbReference type="HOGENOM" id="CLU_024194_0_0_1"/>
<dbReference type="SMART" id="SM00369">
    <property type="entry name" value="LRR_TYP"/>
    <property type="match status" value="12"/>
</dbReference>
<reference evidence="7" key="2">
    <citation type="submission" date="2025-08" db="UniProtKB">
        <authorList>
            <consortium name="Ensembl"/>
        </authorList>
    </citation>
    <scope>IDENTIFICATION</scope>
</reference>
<dbReference type="InterPro" id="IPR056363">
    <property type="entry name" value="LRR_LRWD1_dom"/>
</dbReference>
<dbReference type="GO" id="GO:0045087">
    <property type="term" value="P:innate immune response"/>
    <property type="evidence" value="ECO:0007669"/>
    <property type="project" value="UniProtKB-UniRule"/>
</dbReference>
<dbReference type="GO" id="GO:0006954">
    <property type="term" value="P:inflammatory response"/>
    <property type="evidence" value="ECO:0007669"/>
    <property type="project" value="UniProtKB-UniRule"/>
</dbReference>
<dbReference type="SMART" id="SM00364">
    <property type="entry name" value="LRR_BAC"/>
    <property type="match status" value="5"/>
</dbReference>
<keyword evidence="4" id="KW-0391">Immunity</keyword>
<dbReference type="PANTHER" id="PTHR24373">
    <property type="entry name" value="SLIT RELATED LEUCINE-RICH REPEAT NEURONAL PROTEIN"/>
    <property type="match status" value="1"/>
</dbReference>
<evidence type="ECO:0000313" key="8">
    <source>
        <dbReference type="Proteomes" id="UP000018468"/>
    </source>
</evidence>
<organism evidence="7 8">
    <name type="scientific">Lepisosteus oculatus</name>
    <name type="common">Spotted gar</name>
    <dbReference type="NCBI Taxonomy" id="7918"/>
    <lineage>
        <taxon>Eukaryota</taxon>
        <taxon>Metazoa</taxon>
        <taxon>Chordata</taxon>
        <taxon>Craniata</taxon>
        <taxon>Vertebrata</taxon>
        <taxon>Euteleostomi</taxon>
        <taxon>Actinopterygii</taxon>
        <taxon>Neopterygii</taxon>
        <taxon>Holostei</taxon>
        <taxon>Semionotiformes</taxon>
        <taxon>Lepisosteidae</taxon>
        <taxon>Lepisosteus</taxon>
    </lineage>
</organism>
<name>W5NBW2_LEPOC</name>
<dbReference type="GeneTree" id="ENSGT01030000234513"/>
<dbReference type="InterPro" id="IPR003591">
    <property type="entry name" value="Leu-rich_rpt_typical-subtyp"/>
</dbReference>
<dbReference type="Bgee" id="ENSLOCG00000014722">
    <property type="expression patterns" value="Expressed in embryo and 12 other cell types or tissues"/>
</dbReference>
<dbReference type="AlphaFoldDB" id="W5NBW2"/>
<reference evidence="7" key="3">
    <citation type="submission" date="2025-09" db="UniProtKB">
        <authorList>
            <consortium name="Ensembl"/>
        </authorList>
    </citation>
    <scope>IDENTIFICATION</scope>
</reference>
<dbReference type="GO" id="GO:0004888">
    <property type="term" value="F:transmembrane signaling receptor activity"/>
    <property type="evidence" value="ECO:0007669"/>
    <property type="project" value="InterPro"/>
</dbReference>
<dbReference type="InterPro" id="IPR050328">
    <property type="entry name" value="Dev_Immune_Receptor"/>
</dbReference>
<keyword evidence="5" id="KW-0472">Membrane</keyword>
<dbReference type="PANTHER" id="PTHR24373:SF370">
    <property type="entry name" value="FISH-LIPS, ISOFORM E"/>
    <property type="match status" value="1"/>
</dbReference>
<dbReference type="InterPro" id="IPR032675">
    <property type="entry name" value="LRR_dom_sf"/>
</dbReference>
<dbReference type="KEGG" id="loc:102682574"/>
<dbReference type="GO" id="GO:0016020">
    <property type="term" value="C:membrane"/>
    <property type="evidence" value="ECO:0007669"/>
    <property type="project" value="InterPro"/>
</dbReference>
<dbReference type="PIRSF" id="PIRSF037595">
    <property type="entry name" value="Toll-like_receptor"/>
    <property type="match status" value="1"/>
</dbReference>
<dbReference type="Pfam" id="PF13855">
    <property type="entry name" value="LRR_8"/>
    <property type="match status" value="3"/>
</dbReference>
<keyword evidence="2" id="KW-0732">Signal</keyword>
<dbReference type="OrthoDB" id="8195690at2759"/>
<evidence type="ECO:0000256" key="5">
    <source>
        <dbReference type="SAM" id="Phobius"/>
    </source>
</evidence>
<dbReference type="InterPro" id="IPR001611">
    <property type="entry name" value="Leu-rich_rpt"/>
</dbReference>
<evidence type="ECO:0000256" key="2">
    <source>
        <dbReference type="ARBA" id="ARBA00022729"/>
    </source>
</evidence>
<dbReference type="OMA" id="HANWRLM"/>
<keyword evidence="4" id="KW-0399">Innate immunity</keyword>
<comment type="similarity">
    <text evidence="4">Belongs to the Toll-like receptor family.</text>
</comment>
<dbReference type="Proteomes" id="UP000018468">
    <property type="component" value="Linkage group LG7"/>
</dbReference>
<dbReference type="Gene3D" id="3.80.10.10">
    <property type="entry name" value="Ribonuclease Inhibitor"/>
    <property type="match status" value="5"/>
</dbReference>
<feature type="transmembrane region" description="Helical" evidence="5">
    <location>
        <begin position="666"/>
        <end position="685"/>
    </location>
</feature>
<reference evidence="8" key="1">
    <citation type="submission" date="2011-12" db="EMBL/GenBank/DDBJ databases">
        <title>The Draft Genome of Lepisosteus oculatus.</title>
        <authorList>
            <consortium name="The Broad Institute Genome Assembly &amp; Analysis Group"/>
            <consortium name="Computational R&amp;D Group"/>
            <consortium name="and Sequencing Platform"/>
            <person name="Di Palma F."/>
            <person name="Alfoldi J."/>
            <person name="Johnson J."/>
            <person name="Berlin A."/>
            <person name="Gnerre S."/>
            <person name="Jaffe D."/>
            <person name="MacCallum I."/>
            <person name="Young S."/>
            <person name="Walker B.J."/>
            <person name="Lander E.S."/>
            <person name="Lindblad-Toh K."/>
        </authorList>
    </citation>
    <scope>NUCLEOTIDE SEQUENCE [LARGE SCALE GENOMIC DNA]</scope>
</reference>
<accession>W5NBW2</accession>
<dbReference type="PROSITE" id="PS51450">
    <property type="entry name" value="LRR"/>
    <property type="match status" value="5"/>
</dbReference>
<keyword evidence="5" id="KW-0812">Transmembrane</keyword>
<sequence>MPQRCRIQSHVAVLENTTKRMTLATLICFLTLQFFYQLYTLGTNTEIPETQNRCQKNRLTEVFCSYSSFSSVPLDLDPTVKKLDLSYNAITNISWEATNSLRSLQELDISFNHLHLITGTAFENLAQLRVLSLAGNYLNDNVQTTAKAFQALRTLKVLDVSFNSLDSNTVGLYLQNLSSLEQLLLVGNSMTKLTHTVFKGTPHLKNINLENNNILEIEQGTFESLTRLTKLNMAMNNLACICDFALKQLKVLNLSRNSIEFFITNENEDVYQLEILDLSFNSLLYFPVLPKLNSLKFLDLQHNRLSFLKSETVSREASSLYKEITKSIIPENEQAYSIYLQSNLSLLIHLDMSHNQFTSFPFHILNNTASLEHLSLSNNCLFNFTVNIPKVSDQPGLGQKSIHQHVNFPSLHSLDLQHNQIQHLPVAFFEVLPQLEHLYLGKNNVNPCGIENKSGKKVPRHQDLTNVNNCSPFSSIKTLKYLDLHENDINMLFPYAFQHTPLVSLDLSGNEDLNIAEKALSGLEQTLQSLNISGNHMATAAVSLPCLGTLKKLDLSNNLLEDLPENIGCAPLKELDLRNNSLTTLDASAVTNLSASLQIIQVSGNVFNCCISGWLKILTKTKVMIPDLRDSVCSYKLNEDFSIPLLGDHSQECPYEAPTETGKTKLLILIFFVILFLTLAILVMAKRNCHRLGSSIDIKSNKVASFKFTKDDQCPARVAKINIFETAQ</sequence>
<evidence type="ECO:0000256" key="1">
    <source>
        <dbReference type="ARBA" id="ARBA00022614"/>
    </source>
</evidence>
<dbReference type="GeneID" id="102682574"/>